<proteinExistence type="predicted"/>
<dbReference type="Proteomes" id="UP000271889">
    <property type="component" value="Unassembled WGS sequence"/>
</dbReference>
<gene>
    <name evidence="2" type="ORF">CGOC_LOCUS1900</name>
</gene>
<evidence type="ECO:0000313" key="3">
    <source>
        <dbReference type="Proteomes" id="UP000271889"/>
    </source>
</evidence>
<feature type="region of interest" description="Disordered" evidence="1">
    <location>
        <begin position="1"/>
        <end position="32"/>
    </location>
</feature>
<keyword evidence="3" id="KW-1185">Reference proteome</keyword>
<dbReference type="EMBL" id="UYRV01003906">
    <property type="protein sequence ID" value="VDK50885.1"/>
    <property type="molecule type" value="Genomic_DNA"/>
</dbReference>
<evidence type="ECO:0000256" key="1">
    <source>
        <dbReference type="SAM" id="MobiDB-lite"/>
    </source>
</evidence>
<organism evidence="2 3">
    <name type="scientific">Cylicostephanus goldi</name>
    <name type="common">Nematode worm</name>
    <dbReference type="NCBI Taxonomy" id="71465"/>
    <lineage>
        <taxon>Eukaryota</taxon>
        <taxon>Metazoa</taxon>
        <taxon>Ecdysozoa</taxon>
        <taxon>Nematoda</taxon>
        <taxon>Chromadorea</taxon>
        <taxon>Rhabditida</taxon>
        <taxon>Rhabditina</taxon>
        <taxon>Rhabditomorpha</taxon>
        <taxon>Strongyloidea</taxon>
        <taxon>Strongylidae</taxon>
        <taxon>Cylicostephanus</taxon>
    </lineage>
</organism>
<evidence type="ECO:0000313" key="2">
    <source>
        <dbReference type="EMBL" id="VDK50885.1"/>
    </source>
</evidence>
<feature type="region of interest" description="Disordered" evidence="1">
    <location>
        <begin position="50"/>
        <end position="85"/>
    </location>
</feature>
<dbReference type="AlphaFoldDB" id="A0A3P6RBG2"/>
<reference evidence="2 3" key="1">
    <citation type="submission" date="2018-11" db="EMBL/GenBank/DDBJ databases">
        <authorList>
            <consortium name="Pathogen Informatics"/>
        </authorList>
    </citation>
    <scope>NUCLEOTIDE SEQUENCE [LARGE SCALE GENOMIC DNA]</scope>
</reference>
<sequence length="161" mass="18286">MSSDSLERRYRLKTGGGNSPDHEHQMMNGQGSDQDVELYNYFASKTAHKGLKNSDTIQLAGAPEEDFQHQSSSEEDDEEPNPRNVSYAQLRRFEAKRIQEQTRCFDAWSRLANVQIQGMQQLLELMKVMMNSLVSSGKVGSLRIEVLRQGKRRHLAARAAC</sequence>
<name>A0A3P6RBG2_CYLGO</name>
<accession>A0A3P6RBG2</accession>
<protein>
    <submittedName>
        <fullName evidence="2">Uncharacterized protein</fullName>
    </submittedName>
</protein>
<dbReference type="OrthoDB" id="10518801at2759"/>